<sequence length="130" mass="14242">MHAAHYGFDAVAWTHGAQQVQRWNGLGAAGLIELYDRTLPKDVNRIMKPLGGACEPLGVFVPTNFSIRQTENGYEVYSPGNELLGIAPTLEDARAFVPDQGHEQLFEVHGVRLPVAMRKAILDSGFPAWG</sequence>
<reference evidence="1 2" key="1">
    <citation type="submission" date="2017-01" db="EMBL/GenBank/DDBJ databases">
        <title>Novel large sulfur bacteria in the metagenomes of groundwater-fed chemosynthetic microbial mats in the Lake Huron basin.</title>
        <authorList>
            <person name="Sharrar A.M."/>
            <person name="Flood B.E."/>
            <person name="Bailey J.V."/>
            <person name="Jones D.S."/>
            <person name="Biddanda B."/>
            <person name="Ruberg S.A."/>
            <person name="Marcus D.N."/>
            <person name="Dick G.J."/>
        </authorList>
    </citation>
    <scope>NUCLEOTIDE SEQUENCE [LARGE SCALE GENOMIC DNA]</scope>
    <source>
        <strain evidence="1">A7</strain>
    </source>
</reference>
<name>A0A1W9KNV1_9BURK</name>
<dbReference type="AlphaFoldDB" id="A0A1W9KNV1"/>
<evidence type="ECO:0000313" key="2">
    <source>
        <dbReference type="Proteomes" id="UP000192505"/>
    </source>
</evidence>
<proteinExistence type="predicted"/>
<accession>A0A1W9KNV1</accession>
<organism evidence="1 2">
    <name type="scientific">Rhodoferax ferrireducens</name>
    <dbReference type="NCBI Taxonomy" id="192843"/>
    <lineage>
        <taxon>Bacteria</taxon>
        <taxon>Pseudomonadati</taxon>
        <taxon>Pseudomonadota</taxon>
        <taxon>Betaproteobacteria</taxon>
        <taxon>Burkholderiales</taxon>
        <taxon>Comamonadaceae</taxon>
        <taxon>Rhodoferax</taxon>
    </lineage>
</organism>
<comment type="caution">
    <text evidence="1">The sequence shown here is derived from an EMBL/GenBank/DDBJ whole genome shotgun (WGS) entry which is preliminary data.</text>
</comment>
<dbReference type="Proteomes" id="UP000192505">
    <property type="component" value="Unassembled WGS sequence"/>
</dbReference>
<evidence type="ECO:0000313" key="1">
    <source>
        <dbReference type="EMBL" id="OQW85840.1"/>
    </source>
</evidence>
<protein>
    <submittedName>
        <fullName evidence="1">Uncharacterized protein</fullName>
    </submittedName>
</protein>
<gene>
    <name evidence="1" type="ORF">BWK72_20270</name>
</gene>
<dbReference type="EMBL" id="MTEI01000032">
    <property type="protein sequence ID" value="OQW85840.1"/>
    <property type="molecule type" value="Genomic_DNA"/>
</dbReference>